<sequence>MPEPIEEYAARVAAATDAGGRLPLDPDGVVGWDVFPFEVEGLRLKPAPTLVDGPEPPREGENPADCRCARPAGPEDPAGFVTVWQDEDWVLRAAPPSGAPVVLSLGTQAHLDVPDLSDAMAARFGLLHVALVAAVEALPSVGRCHHFRLGDGGAHAHWWFIARPARMPRLRGSFMVDWDDFLPPVPLAVRDENAAFVVEHLTARAGGTAVRS</sequence>
<dbReference type="Proteomes" id="UP000677016">
    <property type="component" value="Unassembled WGS sequence"/>
</dbReference>
<dbReference type="SUPFAM" id="SSF54197">
    <property type="entry name" value="HIT-like"/>
    <property type="match status" value="1"/>
</dbReference>
<comment type="caution">
    <text evidence="1">The sequence shown here is derived from an EMBL/GenBank/DDBJ whole genome shotgun (WGS) entry which is preliminary data.</text>
</comment>
<accession>A0A941I079</accession>
<dbReference type="InterPro" id="IPR036265">
    <property type="entry name" value="HIT-like_sf"/>
</dbReference>
<reference evidence="1" key="1">
    <citation type="submission" date="2021-04" db="EMBL/GenBank/DDBJ databases">
        <title>Phycicoccus avicenniae sp. nov., a novel endophytic actinomycetes isolated from branch of Avicennia mariana.</title>
        <authorList>
            <person name="Tuo L."/>
        </authorList>
    </citation>
    <scope>NUCLEOTIDE SEQUENCE</scope>
    <source>
        <strain evidence="1">BSK3Z-2</strain>
    </source>
</reference>
<protein>
    <recommendedName>
        <fullName evidence="3">HIT family protein</fullName>
    </recommendedName>
</protein>
<evidence type="ECO:0000313" key="2">
    <source>
        <dbReference type="Proteomes" id="UP000677016"/>
    </source>
</evidence>
<evidence type="ECO:0000313" key="1">
    <source>
        <dbReference type="EMBL" id="MBR7743001.1"/>
    </source>
</evidence>
<evidence type="ECO:0008006" key="3">
    <source>
        <dbReference type="Google" id="ProtNLM"/>
    </source>
</evidence>
<organism evidence="1 2">
    <name type="scientific">Phycicoccus avicenniae</name>
    <dbReference type="NCBI Taxonomy" id="2828860"/>
    <lineage>
        <taxon>Bacteria</taxon>
        <taxon>Bacillati</taxon>
        <taxon>Actinomycetota</taxon>
        <taxon>Actinomycetes</taxon>
        <taxon>Micrococcales</taxon>
        <taxon>Intrasporangiaceae</taxon>
        <taxon>Phycicoccus</taxon>
    </lineage>
</organism>
<dbReference type="AlphaFoldDB" id="A0A941I079"/>
<dbReference type="EMBL" id="JAGSNF010000008">
    <property type="protein sequence ID" value="MBR7743001.1"/>
    <property type="molecule type" value="Genomic_DNA"/>
</dbReference>
<name>A0A941I079_9MICO</name>
<keyword evidence="2" id="KW-1185">Reference proteome</keyword>
<dbReference type="RefSeq" id="WP_211602254.1">
    <property type="nucleotide sequence ID" value="NZ_JAGSNF010000008.1"/>
</dbReference>
<proteinExistence type="predicted"/>
<gene>
    <name evidence="1" type="ORF">KC207_06835</name>
</gene>